<evidence type="ECO:0000313" key="3">
    <source>
        <dbReference type="Proteomes" id="UP000000763"/>
    </source>
</evidence>
<gene>
    <name evidence="2" type="ORF">OSJNBa0078D03.36</name>
    <name evidence="1" type="ORF">P0703C03.16</name>
</gene>
<dbReference type="EMBL" id="AP004637">
    <property type="protein sequence ID" value="BAD03250.1"/>
    <property type="molecule type" value="Genomic_DNA"/>
</dbReference>
<organism evidence="2 3">
    <name type="scientific">Oryza sativa subsp. japonica</name>
    <name type="common">Rice</name>
    <dbReference type="NCBI Taxonomy" id="39947"/>
    <lineage>
        <taxon>Eukaryota</taxon>
        <taxon>Viridiplantae</taxon>
        <taxon>Streptophyta</taxon>
        <taxon>Embryophyta</taxon>
        <taxon>Tracheophyta</taxon>
        <taxon>Spermatophyta</taxon>
        <taxon>Magnoliopsida</taxon>
        <taxon>Liliopsida</taxon>
        <taxon>Poales</taxon>
        <taxon>Poaceae</taxon>
        <taxon>BOP clade</taxon>
        <taxon>Oryzoideae</taxon>
        <taxon>Oryzeae</taxon>
        <taxon>Oryzinae</taxon>
        <taxon>Oryza</taxon>
        <taxon>Oryza sativa</taxon>
    </lineage>
</organism>
<evidence type="ECO:0000313" key="1">
    <source>
        <dbReference type="EMBL" id="BAD03250.1"/>
    </source>
</evidence>
<reference evidence="3" key="3">
    <citation type="journal article" date="2005" name="Nature">
        <title>The map-based sequence of the rice genome.</title>
        <authorList>
            <consortium name="International rice genome sequencing project (IRGSP)"/>
            <person name="Matsumoto T."/>
            <person name="Wu J."/>
            <person name="Kanamori H."/>
            <person name="Katayose Y."/>
            <person name="Fujisawa M."/>
            <person name="Namiki N."/>
            <person name="Mizuno H."/>
            <person name="Yamamoto K."/>
            <person name="Antonio B.A."/>
            <person name="Baba T."/>
            <person name="Sakata K."/>
            <person name="Nagamura Y."/>
            <person name="Aoki H."/>
            <person name="Arikawa K."/>
            <person name="Arita K."/>
            <person name="Bito T."/>
            <person name="Chiden Y."/>
            <person name="Fujitsuka N."/>
            <person name="Fukunaka R."/>
            <person name="Hamada M."/>
            <person name="Harada C."/>
            <person name="Hayashi A."/>
            <person name="Hijishita S."/>
            <person name="Honda M."/>
            <person name="Hosokawa S."/>
            <person name="Ichikawa Y."/>
            <person name="Idonuma A."/>
            <person name="Iijima M."/>
            <person name="Ikeda M."/>
            <person name="Ikeno M."/>
            <person name="Ito K."/>
            <person name="Ito S."/>
            <person name="Ito T."/>
            <person name="Ito Y."/>
            <person name="Ito Y."/>
            <person name="Iwabuchi A."/>
            <person name="Kamiya K."/>
            <person name="Karasawa W."/>
            <person name="Kurita K."/>
            <person name="Katagiri S."/>
            <person name="Kikuta A."/>
            <person name="Kobayashi H."/>
            <person name="Kobayashi N."/>
            <person name="Machita K."/>
            <person name="Maehara T."/>
            <person name="Masukawa M."/>
            <person name="Mizubayashi T."/>
            <person name="Mukai Y."/>
            <person name="Nagasaki H."/>
            <person name="Nagata Y."/>
            <person name="Naito S."/>
            <person name="Nakashima M."/>
            <person name="Nakama Y."/>
            <person name="Nakamichi Y."/>
            <person name="Nakamura M."/>
            <person name="Meguro A."/>
            <person name="Negishi M."/>
            <person name="Ohta I."/>
            <person name="Ohta T."/>
            <person name="Okamoto M."/>
            <person name="Ono N."/>
            <person name="Saji S."/>
            <person name="Sakaguchi M."/>
            <person name="Sakai K."/>
            <person name="Shibata M."/>
            <person name="Shimokawa T."/>
            <person name="Song J."/>
            <person name="Takazaki Y."/>
            <person name="Terasawa K."/>
            <person name="Tsugane M."/>
            <person name="Tsuji K."/>
            <person name="Ueda S."/>
            <person name="Waki K."/>
            <person name="Yamagata H."/>
            <person name="Yamamoto M."/>
            <person name="Yamamoto S."/>
            <person name="Yamane H."/>
            <person name="Yoshiki S."/>
            <person name="Yoshihara R."/>
            <person name="Yukawa K."/>
            <person name="Zhong H."/>
            <person name="Yano M."/>
            <person name="Yuan Q."/>
            <person name="Ouyang S."/>
            <person name="Liu J."/>
            <person name="Jones K.M."/>
            <person name="Gansberger K."/>
            <person name="Moffat K."/>
            <person name="Hill J."/>
            <person name="Bera J."/>
            <person name="Fadrosh D."/>
            <person name="Jin S."/>
            <person name="Johri S."/>
            <person name="Kim M."/>
            <person name="Overton L."/>
            <person name="Reardon M."/>
            <person name="Tsitrin T."/>
            <person name="Vuong H."/>
            <person name="Weaver B."/>
            <person name="Ciecko A."/>
            <person name="Tallon L."/>
            <person name="Jackson J."/>
            <person name="Pai G."/>
            <person name="Aken S.V."/>
            <person name="Utterback T."/>
            <person name="Reidmuller S."/>
            <person name="Feldblyum T."/>
            <person name="Hsiao J."/>
            <person name="Zismann V."/>
            <person name="Iobst S."/>
            <person name="de Vazeille A.R."/>
            <person name="Buell C.R."/>
            <person name="Ying K."/>
            <person name="Li Y."/>
            <person name="Lu T."/>
            <person name="Huang Y."/>
            <person name="Zhao Q."/>
            <person name="Feng Q."/>
            <person name="Zhang L."/>
            <person name="Zhu J."/>
            <person name="Weng Q."/>
            <person name="Mu J."/>
            <person name="Lu Y."/>
            <person name="Fan D."/>
            <person name="Liu Y."/>
            <person name="Guan J."/>
            <person name="Zhang Y."/>
            <person name="Yu S."/>
            <person name="Liu X."/>
            <person name="Zhang Y."/>
            <person name="Hong G."/>
            <person name="Han B."/>
            <person name="Choisne N."/>
            <person name="Demange N."/>
            <person name="Orjeda G."/>
            <person name="Samain S."/>
            <person name="Cattolico L."/>
            <person name="Pelletier E."/>
            <person name="Couloux A."/>
            <person name="Segurens B."/>
            <person name="Wincker P."/>
            <person name="D'Hont A."/>
            <person name="Scarpelli C."/>
            <person name="Weissenbach J."/>
            <person name="Salanoubat M."/>
            <person name="Quetier F."/>
            <person name="Yu Y."/>
            <person name="Kim H.R."/>
            <person name="Rambo T."/>
            <person name="Currie J."/>
            <person name="Collura K."/>
            <person name="Luo M."/>
            <person name="Yang T."/>
            <person name="Ammiraju J.S.S."/>
            <person name="Engler F."/>
            <person name="Soderlund C."/>
            <person name="Wing R.A."/>
            <person name="Palmer L.E."/>
            <person name="de la Bastide M."/>
            <person name="Spiegel L."/>
            <person name="Nascimento L."/>
            <person name="Zutavern T."/>
            <person name="O'Shaughnessy A."/>
            <person name="Dike S."/>
            <person name="Dedhia N."/>
            <person name="Preston R."/>
            <person name="Balija V."/>
            <person name="McCombie W.R."/>
            <person name="Chow T."/>
            <person name="Chen H."/>
            <person name="Chung M."/>
            <person name="Chen C."/>
            <person name="Shaw J."/>
            <person name="Wu H."/>
            <person name="Hsiao K."/>
            <person name="Chao Y."/>
            <person name="Chu M."/>
            <person name="Cheng C."/>
            <person name="Hour A."/>
            <person name="Lee P."/>
            <person name="Lin S."/>
            <person name="Lin Y."/>
            <person name="Liou J."/>
            <person name="Liu S."/>
            <person name="Hsing Y."/>
            <person name="Raghuvanshi S."/>
            <person name="Mohanty A."/>
            <person name="Bharti A.K."/>
            <person name="Gaur A."/>
            <person name="Gupta V."/>
            <person name="Kumar D."/>
            <person name="Ravi V."/>
            <person name="Vij S."/>
            <person name="Kapur A."/>
            <person name="Khurana P."/>
            <person name="Khurana P."/>
            <person name="Khurana J.P."/>
            <person name="Tyagi A.K."/>
            <person name="Gaikwad K."/>
            <person name="Singh A."/>
            <person name="Dalal V."/>
            <person name="Srivastava S."/>
            <person name="Dixit A."/>
            <person name="Pal A.K."/>
            <person name="Ghazi I.A."/>
            <person name="Yadav M."/>
            <person name="Pandit A."/>
            <person name="Bhargava A."/>
            <person name="Sureshbabu K."/>
            <person name="Batra K."/>
            <person name="Sharma T.R."/>
            <person name="Mohapatra T."/>
            <person name="Singh N.K."/>
            <person name="Messing J."/>
            <person name="Nelson A.B."/>
            <person name="Fuks G."/>
            <person name="Kavchok S."/>
            <person name="Keizer G."/>
            <person name="Linton E."/>
            <person name="Llaca V."/>
            <person name="Song R."/>
            <person name="Tanyolac B."/>
            <person name="Young S."/>
            <person name="Ho-Il K."/>
            <person name="Hahn J.H."/>
            <person name="Sangsakoo G."/>
            <person name="Vanavichit A."/>
            <person name="de Mattos Luiz.A.T."/>
            <person name="Zimmer P.D."/>
            <person name="Malone G."/>
            <person name="Dellagostin O."/>
            <person name="de Oliveira A.C."/>
            <person name="Bevan M."/>
            <person name="Bancroft I."/>
            <person name="Minx P."/>
            <person name="Cordum H."/>
            <person name="Wilson R."/>
            <person name="Cheng Z."/>
            <person name="Jin W."/>
            <person name="Jiang J."/>
            <person name="Leong S.A."/>
            <person name="Iwama H."/>
            <person name="Gojobori T."/>
            <person name="Itoh T."/>
            <person name="Niimura Y."/>
            <person name="Fujii Y."/>
            <person name="Habara T."/>
            <person name="Sakai H."/>
            <person name="Sato Y."/>
            <person name="Wilson G."/>
            <person name="Kumar K."/>
            <person name="McCouch S."/>
            <person name="Juretic N."/>
            <person name="Hoen D."/>
            <person name="Wright S."/>
            <person name="Bruskiewich R."/>
            <person name="Bureau T."/>
            <person name="Miyao A."/>
            <person name="Hirochika H."/>
            <person name="Nishikawa T."/>
            <person name="Kadowaki K."/>
            <person name="Sugiura M."/>
            <person name="Burr B."/>
            <person name="Sasaki T."/>
        </authorList>
    </citation>
    <scope>NUCLEOTIDE SEQUENCE [LARGE SCALE GENOMIC DNA]</scope>
    <source>
        <strain evidence="3">cv. Nipponbare</strain>
    </source>
</reference>
<sequence length="141" mass="15241">MAAGNFWVRYARRFLDFNLNLLITVELRMVLSTTPCLYGSHIEIDQSRMTTTPTSEVAIGYMSSFKQKLGATIRVTDKEETCSPAKTKEELCAAPAQLGKAAQLAVGCGAVEVCDHPVPVGSVKRHAPTPLDWANDAADVG</sequence>
<protein>
    <submittedName>
        <fullName evidence="2">Uncharacterized protein</fullName>
    </submittedName>
</protein>
<reference evidence="3" key="4">
    <citation type="journal article" date="2008" name="Nucleic Acids Res.">
        <title>The rice annotation project database (RAP-DB): 2008 update.</title>
        <authorList>
            <consortium name="The rice annotation project (RAP)"/>
        </authorList>
    </citation>
    <scope>GENOME REANNOTATION</scope>
    <source>
        <strain evidence="3">cv. Nipponbare</strain>
    </source>
</reference>
<accession>Q6Z0D5</accession>
<evidence type="ECO:0000313" key="2">
    <source>
        <dbReference type="EMBL" id="BAD03673.1"/>
    </source>
</evidence>
<reference evidence="2" key="2">
    <citation type="submission" date="2002-07" db="EMBL/GenBank/DDBJ databases">
        <title>Oryza sativa nipponbare(GA3) genomic DNA, chromosome 8, BAC clone:OSJNBa0078D03.</title>
        <authorList>
            <person name="Sasaki T."/>
            <person name="Matsumoto T."/>
            <person name="Katayose Y."/>
        </authorList>
    </citation>
    <scope>NUCLEOTIDE SEQUENCE</scope>
</reference>
<proteinExistence type="predicted"/>
<dbReference type="EMBL" id="AP005493">
    <property type="protein sequence ID" value="BAD03673.1"/>
    <property type="molecule type" value="Genomic_DNA"/>
</dbReference>
<dbReference type="Proteomes" id="UP000000763">
    <property type="component" value="Chromosome 8"/>
</dbReference>
<reference evidence="1" key="1">
    <citation type="submission" date="2002-01" db="EMBL/GenBank/DDBJ databases">
        <title>Oryza sativa nipponbare(GA3) genomic DNA, chromosome 8, PAC clone:P0703C03.</title>
        <authorList>
            <person name="Sasaki T."/>
            <person name="Matsumoto T."/>
            <person name="Yamamoto K."/>
        </authorList>
    </citation>
    <scope>NUCLEOTIDE SEQUENCE</scope>
</reference>
<dbReference type="AlphaFoldDB" id="Q6Z0D5"/>
<name>Q6Z0D5_ORYSJ</name>